<evidence type="ECO:0000256" key="2">
    <source>
        <dbReference type="SAM" id="Phobius"/>
    </source>
</evidence>
<keyword evidence="2" id="KW-0472">Membrane</keyword>
<dbReference type="AlphaFoldDB" id="A0A9D1GZG4"/>
<comment type="caution">
    <text evidence="3">The sequence shown here is derived from an EMBL/GenBank/DDBJ whole genome shotgun (WGS) entry which is preliminary data.</text>
</comment>
<keyword evidence="2" id="KW-0812">Transmembrane</keyword>
<gene>
    <name evidence="3" type="ORF">IAA98_11790</name>
</gene>
<dbReference type="GO" id="GO:0015385">
    <property type="term" value="F:sodium:proton antiporter activity"/>
    <property type="evidence" value="ECO:0007669"/>
    <property type="project" value="TreeGrafter"/>
</dbReference>
<dbReference type="Proteomes" id="UP000886842">
    <property type="component" value="Unassembled WGS sequence"/>
</dbReference>
<name>A0A9D1GZG4_9ACTN</name>
<dbReference type="EMBL" id="DVLP01000344">
    <property type="protein sequence ID" value="HIT76257.1"/>
    <property type="molecule type" value="Genomic_DNA"/>
</dbReference>
<organism evidence="3 4">
    <name type="scientific">Candidatus Avipropionibacterium avicola</name>
    <dbReference type="NCBI Taxonomy" id="2840701"/>
    <lineage>
        <taxon>Bacteria</taxon>
        <taxon>Bacillati</taxon>
        <taxon>Actinomycetota</taxon>
        <taxon>Actinomycetes</taxon>
        <taxon>Propionibacteriales</taxon>
        <taxon>Propionibacteriaceae</taxon>
        <taxon>Propionibacteriaceae incertae sedis</taxon>
        <taxon>Candidatus Avipropionibacterium</taxon>
    </lineage>
</organism>
<comment type="similarity">
    <text evidence="1">Belongs to the CPA3 antiporters (TC 2.A.63) subunit G family.</text>
</comment>
<accession>A0A9D1GZG4</accession>
<dbReference type="PANTHER" id="PTHR34703">
    <property type="entry name" value="ANTIPORTER SUBUNIT MNHG2-RELATED"/>
    <property type="match status" value="1"/>
</dbReference>
<dbReference type="PANTHER" id="PTHR34703:SF1">
    <property type="entry name" value="ANTIPORTER SUBUNIT MNHG2-RELATED"/>
    <property type="match status" value="1"/>
</dbReference>
<protein>
    <submittedName>
        <fullName evidence="3">Monovalent cation/H(+) antiporter subunit G</fullName>
    </submittedName>
</protein>
<feature type="transmembrane region" description="Helical" evidence="2">
    <location>
        <begin position="45"/>
        <end position="64"/>
    </location>
</feature>
<evidence type="ECO:0000256" key="1">
    <source>
        <dbReference type="ARBA" id="ARBA00008404"/>
    </source>
</evidence>
<evidence type="ECO:0000313" key="4">
    <source>
        <dbReference type="Proteomes" id="UP000886842"/>
    </source>
</evidence>
<dbReference type="Pfam" id="PF03334">
    <property type="entry name" value="PhaG_MnhG_YufB"/>
    <property type="match status" value="1"/>
</dbReference>
<reference evidence="3" key="1">
    <citation type="submission" date="2020-10" db="EMBL/GenBank/DDBJ databases">
        <authorList>
            <person name="Gilroy R."/>
        </authorList>
    </citation>
    <scope>NUCLEOTIDE SEQUENCE</scope>
    <source>
        <strain evidence="3">ChiGjej1B1-24693</strain>
    </source>
</reference>
<evidence type="ECO:0000313" key="3">
    <source>
        <dbReference type="EMBL" id="HIT76257.1"/>
    </source>
</evidence>
<dbReference type="NCBIfam" id="NF009314">
    <property type="entry name" value="PRK12674.1-2"/>
    <property type="match status" value="1"/>
</dbReference>
<reference evidence="3" key="2">
    <citation type="journal article" date="2021" name="PeerJ">
        <title>Extensive microbial diversity within the chicken gut microbiome revealed by metagenomics and culture.</title>
        <authorList>
            <person name="Gilroy R."/>
            <person name="Ravi A."/>
            <person name="Getino M."/>
            <person name="Pursley I."/>
            <person name="Horton D.L."/>
            <person name="Alikhan N.F."/>
            <person name="Baker D."/>
            <person name="Gharbi K."/>
            <person name="Hall N."/>
            <person name="Watson M."/>
            <person name="Adriaenssens E.M."/>
            <person name="Foster-Nyarko E."/>
            <person name="Jarju S."/>
            <person name="Secka A."/>
            <person name="Antonio M."/>
            <person name="Oren A."/>
            <person name="Chaudhuri R.R."/>
            <person name="La Ragione R."/>
            <person name="Hildebrand F."/>
            <person name="Pallen M.J."/>
        </authorList>
    </citation>
    <scope>NUCLEOTIDE SEQUENCE</scope>
    <source>
        <strain evidence="3">ChiGjej1B1-24693</strain>
    </source>
</reference>
<proteinExistence type="inferred from homology"/>
<feature type="transmembrane region" description="Helical" evidence="2">
    <location>
        <begin position="70"/>
        <end position="91"/>
    </location>
</feature>
<sequence>MDDQLMVAIAELAGALFLLAGGAVSLAAAIGVLRFPDTTTRAHAGAKPLSLGLFLAVGGLALTLRDPAVIGLLLLVVVFQILTVPVAAHMVGRVAYRSHLIDEKTLVVDELTEDLTRSGYIRSDDQ</sequence>
<dbReference type="InterPro" id="IPR005133">
    <property type="entry name" value="PhaG_MnhG_YufB"/>
</dbReference>
<feature type="transmembrane region" description="Helical" evidence="2">
    <location>
        <begin position="12"/>
        <end position="33"/>
    </location>
</feature>
<keyword evidence="2" id="KW-1133">Transmembrane helix</keyword>
<dbReference type="NCBIfam" id="TIGR01300">
    <property type="entry name" value="CPA3_mnhG_phaG"/>
    <property type="match status" value="1"/>
</dbReference>